<proteinExistence type="predicted"/>
<reference evidence="2" key="1">
    <citation type="submission" date="2020-04" db="EMBL/GenBank/DDBJ databases">
        <authorList>
            <person name="Chiriac C."/>
            <person name="Salcher M."/>
            <person name="Ghai R."/>
            <person name="Kavagutti S V."/>
        </authorList>
    </citation>
    <scope>NUCLEOTIDE SEQUENCE</scope>
</reference>
<dbReference type="EMBL" id="LR796776">
    <property type="protein sequence ID" value="CAB4165718.1"/>
    <property type="molecule type" value="Genomic_DNA"/>
</dbReference>
<protein>
    <submittedName>
        <fullName evidence="2">Uncharacterized protein</fullName>
    </submittedName>
</protein>
<evidence type="ECO:0000313" key="2">
    <source>
        <dbReference type="EMBL" id="CAB4165718.1"/>
    </source>
</evidence>
<gene>
    <name evidence="3" type="ORF">UFOVP1146_398</name>
    <name evidence="4" type="ORF">UFOVP1638_167</name>
    <name evidence="1" type="ORF">UFOVP812_311</name>
    <name evidence="2" type="ORF">UFOVP818_254</name>
</gene>
<organism evidence="2">
    <name type="scientific">uncultured Caudovirales phage</name>
    <dbReference type="NCBI Taxonomy" id="2100421"/>
    <lineage>
        <taxon>Viruses</taxon>
        <taxon>Duplodnaviria</taxon>
        <taxon>Heunggongvirae</taxon>
        <taxon>Uroviricota</taxon>
        <taxon>Caudoviricetes</taxon>
        <taxon>Peduoviridae</taxon>
        <taxon>Maltschvirus</taxon>
        <taxon>Maltschvirus maltsch</taxon>
    </lineage>
</organism>
<evidence type="ECO:0000313" key="4">
    <source>
        <dbReference type="EMBL" id="CAB4221130.1"/>
    </source>
</evidence>
<name>A0A6J5P916_9CAUD</name>
<sequence>MFTTQQVTALTAQTAVACAVDAYDADGILLPDWQLNDSNDPVYLGEEIATRGVGIYGQSPAALTLTGFLKPGTIDTYLQDPANTLTVLLQSTVWTGLLGVTTLIDYLNFPIIQNLTQQALLQGSYQGLIDAGMMTGNESARFQATIVQPAAQYGVDAVIAWIVGVSPPDMIGKIQIAARQGQYAIDFVETYSAQLNVAPSLPGYTNTVDRQELDQLVSNIIGNAKIPNIIYADAAVISVAPPMLTDEDGIFRFAPDNPLRK</sequence>
<evidence type="ECO:0000313" key="1">
    <source>
        <dbReference type="EMBL" id="CAB4164042.1"/>
    </source>
</evidence>
<accession>A0A6J5P916</accession>
<dbReference type="EMBL" id="LR797099">
    <property type="protein sequence ID" value="CAB4187052.1"/>
    <property type="molecule type" value="Genomic_DNA"/>
</dbReference>
<dbReference type="EMBL" id="LR797502">
    <property type="protein sequence ID" value="CAB4221130.1"/>
    <property type="molecule type" value="Genomic_DNA"/>
</dbReference>
<evidence type="ECO:0000313" key="3">
    <source>
        <dbReference type="EMBL" id="CAB4187052.1"/>
    </source>
</evidence>
<dbReference type="EMBL" id="LR796758">
    <property type="protein sequence ID" value="CAB4164042.1"/>
    <property type="molecule type" value="Genomic_DNA"/>
</dbReference>